<dbReference type="PANTHER" id="PTHR13333">
    <property type="entry name" value="M-AAA PROTEASE-INTERACTING PROTEIN 1, MITOCHONDRIAL"/>
    <property type="match status" value="1"/>
</dbReference>
<comment type="caution">
    <text evidence="1">The sequence shown here is derived from an EMBL/GenBank/DDBJ whole genome shotgun (WGS) entry which is preliminary data.</text>
</comment>
<gene>
    <name evidence="1" type="ORF">JYU34_016367</name>
</gene>
<name>A0ABQ7Q2G2_PLUXY</name>
<dbReference type="Proteomes" id="UP000823941">
    <property type="component" value="Chromosome 22"/>
</dbReference>
<sequence>MASTSYFVRQCPRLAGRLASGTLLNHYPHPRVCCPVPRHQPPTPSTSWNDTINNFLNFRQLEKPAKKATPVEGTFSSKLLNSISRTFFFRKNDDKTDDQRKRVPKLILVQNPFKWLMLKIDFNVLRRLWDPTFVETDFKFGTKQAISRVTHLISDGEFKSLNGLLTKPAKFSLMRELDRHYSERQRALLALDHDDIQVTAPRKIYFIKVADKRYCDVDMAFLALKWVPIQSVEALVFTEIFARFHRDYTPHCIPEWTIAYFKITRFQVLRRRPIM</sequence>
<evidence type="ECO:0008006" key="3">
    <source>
        <dbReference type="Google" id="ProtNLM"/>
    </source>
</evidence>
<proteinExistence type="predicted"/>
<organism evidence="1 2">
    <name type="scientific">Plutella xylostella</name>
    <name type="common">Diamondback moth</name>
    <name type="synonym">Plutella maculipennis</name>
    <dbReference type="NCBI Taxonomy" id="51655"/>
    <lineage>
        <taxon>Eukaryota</taxon>
        <taxon>Metazoa</taxon>
        <taxon>Ecdysozoa</taxon>
        <taxon>Arthropoda</taxon>
        <taxon>Hexapoda</taxon>
        <taxon>Insecta</taxon>
        <taxon>Pterygota</taxon>
        <taxon>Neoptera</taxon>
        <taxon>Endopterygota</taxon>
        <taxon>Lepidoptera</taxon>
        <taxon>Glossata</taxon>
        <taxon>Ditrysia</taxon>
        <taxon>Yponomeutoidea</taxon>
        <taxon>Plutellidae</taxon>
        <taxon>Plutella</taxon>
    </lineage>
</organism>
<reference evidence="1 2" key="1">
    <citation type="submission" date="2021-06" db="EMBL/GenBank/DDBJ databases">
        <title>A haploid diamondback moth (Plutella xylostella L.) genome assembly resolves 31 chromosomes and identifies a diamide resistance mutation.</title>
        <authorList>
            <person name="Ward C.M."/>
            <person name="Perry K.D."/>
            <person name="Baker G."/>
            <person name="Powis K."/>
            <person name="Heckel D.G."/>
            <person name="Baxter S.W."/>
        </authorList>
    </citation>
    <scope>NUCLEOTIDE SEQUENCE [LARGE SCALE GENOMIC DNA]</scope>
    <source>
        <strain evidence="1 2">LV</strain>
        <tissue evidence="1">Single pupa</tissue>
    </source>
</reference>
<dbReference type="PANTHER" id="PTHR13333:SF5">
    <property type="entry name" value="M-AAA PROTEASE-INTERACTING PROTEIN 1, MITOCHONDRIAL"/>
    <property type="match status" value="1"/>
</dbReference>
<protein>
    <recommendedName>
        <fullName evidence="3">M-AAA protease-interacting protein 1, mitochondrial</fullName>
    </recommendedName>
</protein>
<keyword evidence="2" id="KW-1185">Reference proteome</keyword>
<dbReference type="EMBL" id="JAHIBW010000022">
    <property type="protein sequence ID" value="KAG7299414.1"/>
    <property type="molecule type" value="Genomic_DNA"/>
</dbReference>
<evidence type="ECO:0000313" key="1">
    <source>
        <dbReference type="EMBL" id="KAG7299414.1"/>
    </source>
</evidence>
<evidence type="ECO:0000313" key="2">
    <source>
        <dbReference type="Proteomes" id="UP000823941"/>
    </source>
</evidence>
<accession>A0ABQ7Q2G2</accession>